<evidence type="ECO:0000313" key="2">
    <source>
        <dbReference type="Proteomes" id="UP001323405"/>
    </source>
</evidence>
<dbReference type="Proteomes" id="UP001323405">
    <property type="component" value="Unassembled WGS sequence"/>
</dbReference>
<evidence type="ECO:0000313" key="1">
    <source>
        <dbReference type="EMBL" id="KAK4658309.1"/>
    </source>
</evidence>
<gene>
    <name evidence="1" type="ORF">QC762_100175</name>
</gene>
<protein>
    <submittedName>
        <fullName evidence="1">Uncharacterized protein</fullName>
    </submittedName>
</protein>
<dbReference type="GeneID" id="87904297"/>
<dbReference type="RefSeq" id="XP_062747281.1">
    <property type="nucleotide sequence ID" value="XM_062884390.1"/>
</dbReference>
<accession>A0ABR0GRQ7</accession>
<keyword evidence="2" id="KW-1185">Reference proteome</keyword>
<proteinExistence type="predicted"/>
<comment type="caution">
    <text evidence="1">The sequence shown here is derived from an EMBL/GenBank/DDBJ whole genome shotgun (WGS) entry which is preliminary data.</text>
</comment>
<dbReference type="EMBL" id="JAFFHA010000002">
    <property type="protein sequence ID" value="KAK4658309.1"/>
    <property type="molecule type" value="Genomic_DNA"/>
</dbReference>
<name>A0ABR0GRQ7_9PEZI</name>
<organism evidence="1 2">
    <name type="scientific">Podospora pseudocomata</name>
    <dbReference type="NCBI Taxonomy" id="2093779"/>
    <lineage>
        <taxon>Eukaryota</taxon>
        <taxon>Fungi</taxon>
        <taxon>Dikarya</taxon>
        <taxon>Ascomycota</taxon>
        <taxon>Pezizomycotina</taxon>
        <taxon>Sordariomycetes</taxon>
        <taxon>Sordariomycetidae</taxon>
        <taxon>Sordariales</taxon>
        <taxon>Podosporaceae</taxon>
        <taxon>Podospora</taxon>
    </lineage>
</organism>
<reference evidence="1 2" key="1">
    <citation type="journal article" date="2023" name="bioRxiv">
        <title>High-quality genome assemblies of four members of thePodospora anserinaspecies complex.</title>
        <authorList>
            <person name="Ament-Velasquez S.L."/>
            <person name="Vogan A.A."/>
            <person name="Wallerman O."/>
            <person name="Hartmann F."/>
            <person name="Gautier V."/>
            <person name="Silar P."/>
            <person name="Giraud T."/>
            <person name="Johannesson H."/>
        </authorList>
    </citation>
    <scope>NUCLEOTIDE SEQUENCE [LARGE SCALE GENOMIC DNA]</scope>
    <source>
        <strain evidence="1 2">CBS 415.72m</strain>
    </source>
</reference>
<sequence>MFPHHTSVFFYHPHHQQTQPTCSLPTLKMKLTTLLTTAPLALLTTLTTAAPAPAPAPAAIEARHSTSARFSKFTATCTSTSCSYAATLTLLPENITVNFSHTTSGSTIPANSGHWTSSSDPLVFLRWNKTPFNEYRIVVSDVHVIGTSVILDFFSPAADWVAQPNPTSYVGSQTFEAV</sequence>